<dbReference type="InterPro" id="IPR036388">
    <property type="entry name" value="WH-like_DNA-bd_sf"/>
</dbReference>
<dbReference type="Gene3D" id="1.10.10.10">
    <property type="entry name" value="Winged helix-like DNA-binding domain superfamily/Winged helix DNA-binding domain"/>
    <property type="match status" value="4"/>
</dbReference>
<sequence length="364" mass="42044">MKNYKIYKHTNTINGKVYVGQTYTSLRARFGKNGVGYRGCKLFYKAIQKYGWDNFSHEILEDNIHTQEIANDREKFYIKQYKSTNSEFGYNLTNGGNEHNCLGKTVFQYSMDGVYIREFNSISDANREFNICEGKISECCNGSRKSAGDYRWSFDKKNNIGKYIELTNSRIVYKYSLSGDFVEKCGTVPDVVKQMGIANGGHISNCCNGTREVAYGFQWKYYKCDNIGRVNFNKCNERIMQLTLYGKIVTDYDSITDACFQFDNNIEKSYSNIHNCLSSNAKSAYGYIWIYESDYDKFSLSDYERNKSQKKSIKQIDSNGKIINIFKSVSDAGEYITGKRCSGNISRSLKNRANKAYGYYWEYV</sequence>
<dbReference type="InterPro" id="IPR000305">
    <property type="entry name" value="GIY-YIG_endonuc"/>
</dbReference>
<dbReference type="InterPro" id="IPR003647">
    <property type="entry name" value="Intron_nuc_1_rpt"/>
</dbReference>
<dbReference type="EMBL" id="QOHO01000043">
    <property type="protein sequence ID" value="RFZ78234.1"/>
    <property type="molecule type" value="Genomic_DNA"/>
</dbReference>
<dbReference type="OrthoDB" id="2936836at2"/>
<dbReference type="Gene3D" id="3.40.1440.10">
    <property type="entry name" value="GIY-YIG endonuclease"/>
    <property type="match status" value="1"/>
</dbReference>
<dbReference type="InterPro" id="IPR035901">
    <property type="entry name" value="GIY-YIG_endonuc_sf"/>
</dbReference>
<dbReference type="InterPro" id="IPR010896">
    <property type="entry name" value="NUMOD1"/>
</dbReference>
<evidence type="ECO:0000259" key="1">
    <source>
        <dbReference type="PROSITE" id="PS50164"/>
    </source>
</evidence>
<dbReference type="AlphaFoldDB" id="A0A3E2NBB0"/>
<gene>
    <name evidence="2" type="ORF">DS742_14040</name>
</gene>
<dbReference type="SMART" id="SM00497">
    <property type="entry name" value="IENR1"/>
    <property type="match status" value="4"/>
</dbReference>
<dbReference type="Proteomes" id="UP000260680">
    <property type="component" value="Unassembled WGS sequence"/>
</dbReference>
<comment type="caution">
    <text evidence="2">The sequence shown here is derived from an EMBL/GenBank/DDBJ whole genome shotgun (WGS) entry which is preliminary data.</text>
</comment>
<evidence type="ECO:0000313" key="3">
    <source>
        <dbReference type="Proteomes" id="UP000260680"/>
    </source>
</evidence>
<dbReference type="CDD" id="cd10443">
    <property type="entry name" value="GIY-YIG_HE_Tlr8p_PBC-V_like"/>
    <property type="match status" value="1"/>
</dbReference>
<protein>
    <recommendedName>
        <fullName evidence="1">GIY-YIG domain-containing protein</fullName>
    </recommendedName>
</protein>
<organism evidence="2 3">
    <name type="scientific">Lacrimispora amygdalina</name>
    <dbReference type="NCBI Taxonomy" id="253257"/>
    <lineage>
        <taxon>Bacteria</taxon>
        <taxon>Bacillati</taxon>
        <taxon>Bacillota</taxon>
        <taxon>Clostridia</taxon>
        <taxon>Lachnospirales</taxon>
        <taxon>Lachnospiraceae</taxon>
        <taxon>Lacrimispora</taxon>
    </lineage>
</organism>
<evidence type="ECO:0000313" key="2">
    <source>
        <dbReference type="EMBL" id="RFZ78234.1"/>
    </source>
</evidence>
<reference evidence="2 3" key="1">
    <citation type="submission" date="2018-07" db="EMBL/GenBank/DDBJ databases">
        <title>New species, Clostridium PI-S10-A1B.</title>
        <authorList>
            <person name="Krishna G."/>
            <person name="Summeta K."/>
            <person name="Shikha S."/>
            <person name="Prabhu P.B."/>
            <person name="Suresh K."/>
        </authorList>
    </citation>
    <scope>NUCLEOTIDE SEQUENCE [LARGE SCALE GENOMIC DNA]</scope>
    <source>
        <strain evidence="2 3">PI-S10-A1B</strain>
    </source>
</reference>
<name>A0A3E2NBB0_9FIRM</name>
<feature type="domain" description="GIY-YIG" evidence="1">
    <location>
        <begin position="2"/>
        <end position="92"/>
    </location>
</feature>
<proteinExistence type="predicted"/>
<dbReference type="RefSeq" id="WP_117417608.1">
    <property type="nucleotide sequence ID" value="NZ_QOHO01000043.1"/>
</dbReference>
<dbReference type="PROSITE" id="PS50164">
    <property type="entry name" value="GIY_YIG"/>
    <property type="match status" value="1"/>
</dbReference>
<dbReference type="SUPFAM" id="SSF82771">
    <property type="entry name" value="GIY-YIG endonuclease"/>
    <property type="match status" value="1"/>
</dbReference>
<dbReference type="SMART" id="SM00465">
    <property type="entry name" value="GIYc"/>
    <property type="match status" value="1"/>
</dbReference>
<accession>A0A3E2NBB0</accession>
<dbReference type="Pfam" id="PF07453">
    <property type="entry name" value="NUMOD1"/>
    <property type="match status" value="1"/>
</dbReference>